<sequence>MPGLCEGGNDPSGSLEAISIRSMTTMDNGDMNNGDYGRWRLCALVIRMMTTTDDDDLKDDYGRLRGVC</sequence>
<evidence type="ECO:0000313" key="2">
    <source>
        <dbReference type="Proteomes" id="UP001148838"/>
    </source>
</evidence>
<organism evidence="1 2">
    <name type="scientific">Periplaneta americana</name>
    <name type="common">American cockroach</name>
    <name type="synonym">Blatta americana</name>
    <dbReference type="NCBI Taxonomy" id="6978"/>
    <lineage>
        <taxon>Eukaryota</taxon>
        <taxon>Metazoa</taxon>
        <taxon>Ecdysozoa</taxon>
        <taxon>Arthropoda</taxon>
        <taxon>Hexapoda</taxon>
        <taxon>Insecta</taxon>
        <taxon>Pterygota</taxon>
        <taxon>Neoptera</taxon>
        <taxon>Polyneoptera</taxon>
        <taxon>Dictyoptera</taxon>
        <taxon>Blattodea</taxon>
        <taxon>Blattoidea</taxon>
        <taxon>Blattidae</taxon>
        <taxon>Blattinae</taxon>
        <taxon>Periplaneta</taxon>
    </lineage>
</organism>
<keyword evidence="2" id="KW-1185">Reference proteome</keyword>
<reference evidence="1 2" key="1">
    <citation type="journal article" date="2022" name="Allergy">
        <title>Genome assembly and annotation of Periplaneta americana reveal a comprehensive cockroach allergen profile.</title>
        <authorList>
            <person name="Wang L."/>
            <person name="Xiong Q."/>
            <person name="Saelim N."/>
            <person name="Wang L."/>
            <person name="Nong W."/>
            <person name="Wan A.T."/>
            <person name="Shi M."/>
            <person name="Liu X."/>
            <person name="Cao Q."/>
            <person name="Hui J.H.L."/>
            <person name="Sookrung N."/>
            <person name="Leung T.F."/>
            <person name="Tungtrongchitr A."/>
            <person name="Tsui S.K.W."/>
        </authorList>
    </citation>
    <scope>NUCLEOTIDE SEQUENCE [LARGE SCALE GENOMIC DNA]</scope>
    <source>
        <strain evidence="1">PWHHKU_190912</strain>
    </source>
</reference>
<proteinExistence type="predicted"/>
<dbReference type="EMBL" id="JAJSOF020000033">
    <property type="protein sequence ID" value="KAJ4430138.1"/>
    <property type="molecule type" value="Genomic_DNA"/>
</dbReference>
<evidence type="ECO:0000313" key="1">
    <source>
        <dbReference type="EMBL" id="KAJ4430138.1"/>
    </source>
</evidence>
<gene>
    <name evidence="1" type="ORF">ANN_22348</name>
</gene>
<comment type="caution">
    <text evidence="1">The sequence shown here is derived from an EMBL/GenBank/DDBJ whole genome shotgun (WGS) entry which is preliminary data.</text>
</comment>
<dbReference type="Proteomes" id="UP001148838">
    <property type="component" value="Unassembled WGS sequence"/>
</dbReference>
<accession>A0ABQ8S7W6</accession>
<name>A0ABQ8S7W6_PERAM</name>
<protein>
    <submittedName>
        <fullName evidence="1">Uncharacterized protein</fullName>
    </submittedName>
</protein>